<reference evidence="2" key="1">
    <citation type="submission" date="2017-09" db="EMBL/GenBank/DDBJ databases">
        <authorList>
            <person name="Varghese N."/>
            <person name="Submissions S."/>
        </authorList>
    </citation>
    <scope>NUCLEOTIDE SEQUENCE [LARGE SCALE GENOMIC DNA]</scope>
    <source>
        <strain evidence="2">C7</strain>
    </source>
</reference>
<proteinExistence type="predicted"/>
<organism evidence="1 2">
    <name type="scientific">Pontivivens marinum</name>
    <dbReference type="NCBI Taxonomy" id="1690039"/>
    <lineage>
        <taxon>Bacteria</taxon>
        <taxon>Pseudomonadati</taxon>
        <taxon>Pseudomonadota</taxon>
        <taxon>Alphaproteobacteria</taxon>
        <taxon>Rhodobacterales</taxon>
        <taxon>Paracoccaceae</taxon>
        <taxon>Pontivivens</taxon>
    </lineage>
</organism>
<dbReference type="RefSeq" id="WP_097928706.1">
    <property type="nucleotide sequence ID" value="NZ_OCTN01000001.1"/>
</dbReference>
<dbReference type="OrthoDB" id="7626141at2"/>
<dbReference type="Gene3D" id="2.40.30.170">
    <property type="match status" value="1"/>
</dbReference>
<name>A0A2C9CS20_9RHOB</name>
<dbReference type="Gene3D" id="1.10.287.470">
    <property type="entry name" value="Helix hairpin bin"/>
    <property type="match status" value="1"/>
</dbReference>
<dbReference type="Gene3D" id="2.40.420.20">
    <property type="match status" value="1"/>
</dbReference>
<dbReference type="Proteomes" id="UP000220034">
    <property type="component" value="Unassembled WGS sequence"/>
</dbReference>
<evidence type="ECO:0000313" key="1">
    <source>
        <dbReference type="EMBL" id="SOH93179.1"/>
    </source>
</evidence>
<dbReference type="GO" id="GO:0015562">
    <property type="term" value="F:efflux transmembrane transporter activity"/>
    <property type="evidence" value="ECO:0007669"/>
    <property type="project" value="TreeGrafter"/>
</dbReference>
<dbReference type="EMBL" id="OCTN01000001">
    <property type="protein sequence ID" value="SOH93179.1"/>
    <property type="molecule type" value="Genomic_DNA"/>
</dbReference>
<dbReference type="SUPFAM" id="SSF111369">
    <property type="entry name" value="HlyD-like secretion proteins"/>
    <property type="match status" value="2"/>
</dbReference>
<dbReference type="Gene3D" id="2.40.50.100">
    <property type="match status" value="1"/>
</dbReference>
<accession>A0A2C9CS20</accession>
<dbReference type="PANTHER" id="PTHR30469">
    <property type="entry name" value="MULTIDRUG RESISTANCE PROTEIN MDTA"/>
    <property type="match status" value="1"/>
</dbReference>
<keyword evidence="2" id="KW-1185">Reference proteome</keyword>
<protein>
    <submittedName>
        <fullName evidence="1">Multidrug resistance efflux pump</fullName>
    </submittedName>
</protein>
<sequence length="488" mass="51346">MRFVLRSLVALVLTCLTLGLVGVGVVQIVQSRSADASGGWPRGGGRERTFAVSLQTITLGTATPVIRSYGEVEGARVLELRAPAGGVLTDLTDDFRNGAAVAQGDLLFQIDPADATAARDRAAAALQEAQAALAQSIATRALAEDELAAAIAQRTLRAAALDRQQGLQSRGVGTSTTTETAELALSQAEQTVLTRRQTILTQDAAIARSEIEVLRAQIDLTEAARTLSDTRYLAPFDGLLADVVAVSGRRVSQNEQMAVLIDPTLLEVAFQVTNAQFSRLLDARGALMQAPVTVSLDLDGVPLNVTGQILRSGAEVGEGQTGRLIYARLAADGGAILRPGDFVSVSITEPPLSDVATIPAAAVTSANELLLVDENNRLYAVPVRVLRRQGDMVIVADAPAGASYVMETRPQLGPGVAIEPIVPLGEAPVVEALPESIALDPERRARLVAFVEGNTRMPPDIRARTLAALQADEVPRATVERLEGRMGG</sequence>
<dbReference type="AlphaFoldDB" id="A0A2C9CS20"/>
<gene>
    <name evidence="1" type="ORF">SAMN06273572_1011034</name>
</gene>
<dbReference type="GO" id="GO:1990281">
    <property type="term" value="C:efflux pump complex"/>
    <property type="evidence" value="ECO:0007669"/>
    <property type="project" value="TreeGrafter"/>
</dbReference>
<evidence type="ECO:0000313" key="2">
    <source>
        <dbReference type="Proteomes" id="UP000220034"/>
    </source>
</evidence>